<evidence type="ECO:0000259" key="2">
    <source>
        <dbReference type="Pfam" id="PF00582"/>
    </source>
</evidence>
<dbReference type="SUPFAM" id="SSF52402">
    <property type="entry name" value="Adenine nucleotide alpha hydrolases-like"/>
    <property type="match status" value="2"/>
</dbReference>
<proteinExistence type="inferred from homology"/>
<dbReference type="PANTHER" id="PTHR46553">
    <property type="entry name" value="ADENINE NUCLEOTIDE ALPHA HYDROLASES-LIKE SUPERFAMILY PROTEIN"/>
    <property type="match status" value="1"/>
</dbReference>
<protein>
    <submittedName>
        <fullName evidence="3">Universal stress protein</fullName>
    </submittedName>
</protein>
<feature type="domain" description="UspA" evidence="2">
    <location>
        <begin position="9"/>
        <end position="146"/>
    </location>
</feature>
<dbReference type="InterPro" id="IPR014729">
    <property type="entry name" value="Rossmann-like_a/b/a_fold"/>
</dbReference>
<dbReference type="PANTHER" id="PTHR46553:SF3">
    <property type="entry name" value="ADENINE NUCLEOTIDE ALPHA HYDROLASES-LIKE SUPERFAMILY PROTEIN"/>
    <property type="match status" value="1"/>
</dbReference>
<evidence type="ECO:0000256" key="1">
    <source>
        <dbReference type="ARBA" id="ARBA00008791"/>
    </source>
</evidence>
<dbReference type="EMBL" id="JBEYBF010000008">
    <property type="protein sequence ID" value="MEU1952905.1"/>
    <property type="molecule type" value="Genomic_DNA"/>
</dbReference>
<dbReference type="Pfam" id="PF00582">
    <property type="entry name" value="Usp"/>
    <property type="match status" value="2"/>
</dbReference>
<evidence type="ECO:0000313" key="3">
    <source>
        <dbReference type="EMBL" id="MEU1952905.1"/>
    </source>
</evidence>
<comment type="similarity">
    <text evidence="1">Belongs to the universal stress protein A family.</text>
</comment>
<sequence length="290" mass="30387">MPTHSEPAVVVGIDGSSASFGALAWAALEAELRRAPMRLVYAVGAPVDSGPAVSAVFDRAAMRAEGEAILRTAEKTVRATVERPDDLDIETTVADPPPALVLVDHSEGALMIVVGTTGCDATGRTLLGSVSDFLAHHAHCPVAVVPQTTDVDPGRPPGPVVVGVDGSADCVRAIDTAFDEAARRRTNLVAVTVWSELFRYVSRDEIAERAQAVQSECLAGHSEQYPDIEVVRVVDEDLPARRLLEEADRGRLLVVGARGNGGFAGTTLGSVVRAVLHGAATPVIVARPRA</sequence>
<comment type="caution">
    <text evidence="3">The sequence shown here is derived from an EMBL/GenBank/DDBJ whole genome shotgun (WGS) entry which is preliminary data.</text>
</comment>
<accession>A0ABV2WPT5</accession>
<evidence type="ECO:0000313" key="4">
    <source>
        <dbReference type="Proteomes" id="UP001550628"/>
    </source>
</evidence>
<keyword evidence="4" id="KW-1185">Reference proteome</keyword>
<dbReference type="InterPro" id="IPR006015">
    <property type="entry name" value="Universal_stress_UspA"/>
</dbReference>
<feature type="domain" description="UspA" evidence="2">
    <location>
        <begin position="159"/>
        <end position="287"/>
    </location>
</feature>
<organism evidence="3 4">
    <name type="scientific">Nocardia rhamnosiphila</name>
    <dbReference type="NCBI Taxonomy" id="426716"/>
    <lineage>
        <taxon>Bacteria</taxon>
        <taxon>Bacillati</taxon>
        <taxon>Actinomycetota</taxon>
        <taxon>Actinomycetes</taxon>
        <taxon>Mycobacteriales</taxon>
        <taxon>Nocardiaceae</taxon>
        <taxon>Nocardia</taxon>
    </lineage>
</organism>
<name>A0ABV2WPT5_9NOCA</name>
<dbReference type="InterPro" id="IPR006016">
    <property type="entry name" value="UspA"/>
</dbReference>
<dbReference type="RefSeq" id="WP_356953913.1">
    <property type="nucleotide sequence ID" value="NZ_JBEYBD010000001.1"/>
</dbReference>
<dbReference type="PRINTS" id="PR01438">
    <property type="entry name" value="UNVRSLSTRESS"/>
</dbReference>
<reference evidence="3 4" key="1">
    <citation type="submission" date="2024-06" db="EMBL/GenBank/DDBJ databases">
        <title>The Natural Products Discovery Center: Release of the First 8490 Sequenced Strains for Exploring Actinobacteria Biosynthetic Diversity.</title>
        <authorList>
            <person name="Kalkreuter E."/>
            <person name="Kautsar S.A."/>
            <person name="Yang D."/>
            <person name="Bader C.D."/>
            <person name="Teijaro C.N."/>
            <person name="Fluegel L."/>
            <person name="Davis C.M."/>
            <person name="Simpson J.R."/>
            <person name="Lauterbach L."/>
            <person name="Steele A.D."/>
            <person name="Gui C."/>
            <person name="Meng S."/>
            <person name="Li G."/>
            <person name="Viehrig K."/>
            <person name="Ye F."/>
            <person name="Su P."/>
            <person name="Kiefer A.F."/>
            <person name="Nichols A."/>
            <person name="Cepeda A.J."/>
            <person name="Yan W."/>
            <person name="Fan B."/>
            <person name="Jiang Y."/>
            <person name="Adhikari A."/>
            <person name="Zheng C.-J."/>
            <person name="Schuster L."/>
            <person name="Cowan T.M."/>
            <person name="Smanski M.J."/>
            <person name="Chevrette M.G."/>
            <person name="De Carvalho L.P.S."/>
            <person name="Shen B."/>
        </authorList>
    </citation>
    <scope>NUCLEOTIDE SEQUENCE [LARGE SCALE GENOMIC DNA]</scope>
    <source>
        <strain evidence="3 4">NPDC019708</strain>
    </source>
</reference>
<gene>
    <name evidence="3" type="ORF">ABZ510_13665</name>
</gene>
<dbReference type="Gene3D" id="3.40.50.620">
    <property type="entry name" value="HUPs"/>
    <property type="match status" value="2"/>
</dbReference>
<dbReference type="Proteomes" id="UP001550628">
    <property type="component" value="Unassembled WGS sequence"/>
</dbReference>